<keyword evidence="2" id="KW-1133">Transmembrane helix</keyword>
<feature type="compositionally biased region" description="Basic and acidic residues" evidence="1">
    <location>
        <begin position="268"/>
        <end position="278"/>
    </location>
</feature>
<gene>
    <name evidence="4" type="ORF">WICANDRAFT_69392</name>
</gene>
<keyword evidence="2" id="KW-0812">Transmembrane</keyword>
<dbReference type="Proteomes" id="UP000094112">
    <property type="component" value="Unassembled WGS sequence"/>
</dbReference>
<feature type="signal peptide" evidence="3">
    <location>
        <begin position="1"/>
        <end position="24"/>
    </location>
</feature>
<proteinExistence type="predicted"/>
<evidence type="ECO:0000256" key="2">
    <source>
        <dbReference type="SAM" id="Phobius"/>
    </source>
</evidence>
<accession>A0A1E3P0P0</accession>
<evidence type="ECO:0000256" key="3">
    <source>
        <dbReference type="SAM" id="SignalP"/>
    </source>
</evidence>
<keyword evidence="5" id="KW-1185">Reference proteome</keyword>
<keyword evidence="3" id="KW-0732">Signal</keyword>
<evidence type="ECO:0000313" key="4">
    <source>
        <dbReference type="EMBL" id="ODQ59001.1"/>
    </source>
</evidence>
<keyword evidence="2" id="KW-0472">Membrane</keyword>
<evidence type="ECO:0000256" key="1">
    <source>
        <dbReference type="SAM" id="MobiDB-lite"/>
    </source>
</evidence>
<reference evidence="4 5" key="1">
    <citation type="journal article" date="2016" name="Proc. Natl. Acad. Sci. U.S.A.">
        <title>Comparative genomics of biotechnologically important yeasts.</title>
        <authorList>
            <person name="Riley R."/>
            <person name="Haridas S."/>
            <person name="Wolfe K.H."/>
            <person name="Lopes M.R."/>
            <person name="Hittinger C.T."/>
            <person name="Goeker M."/>
            <person name="Salamov A.A."/>
            <person name="Wisecaver J.H."/>
            <person name="Long T.M."/>
            <person name="Calvey C.H."/>
            <person name="Aerts A.L."/>
            <person name="Barry K.W."/>
            <person name="Choi C."/>
            <person name="Clum A."/>
            <person name="Coughlan A.Y."/>
            <person name="Deshpande S."/>
            <person name="Douglass A.P."/>
            <person name="Hanson S.J."/>
            <person name="Klenk H.-P."/>
            <person name="LaButti K.M."/>
            <person name="Lapidus A."/>
            <person name="Lindquist E.A."/>
            <person name="Lipzen A.M."/>
            <person name="Meier-Kolthoff J.P."/>
            <person name="Ohm R.A."/>
            <person name="Otillar R.P."/>
            <person name="Pangilinan J.L."/>
            <person name="Peng Y."/>
            <person name="Rokas A."/>
            <person name="Rosa C.A."/>
            <person name="Scheuner C."/>
            <person name="Sibirny A.A."/>
            <person name="Slot J.C."/>
            <person name="Stielow J.B."/>
            <person name="Sun H."/>
            <person name="Kurtzman C.P."/>
            <person name="Blackwell M."/>
            <person name="Grigoriev I.V."/>
            <person name="Jeffries T.W."/>
        </authorList>
    </citation>
    <scope>NUCLEOTIDE SEQUENCE [LARGE SCALE GENOMIC DNA]</scope>
    <source>
        <strain evidence="5">ATCC 58044 / CBS 1984 / NCYC 433 / NRRL Y-366-8</strain>
    </source>
</reference>
<dbReference type="GeneID" id="30201410"/>
<sequence length="308" mass="33697">MVQTSTVAGSARIFQLLFSIVSLALNGKLTTNKSSLSSLVSDLNSNANSSLSILHNTASDGLSLTSSGFTLTSQPFFSLVRFFTTDIEHELPELNNARFGIDKLQTSYLAGISGGEIGSVSLWFGTFVYQTAKYGSWDCSNPENLISQYNLTGDASKQNLNEFLGVSYDGQDESLQNATSDDEINELLGQLWNLTSEPINISRYNASGELTKSELMVKLSQDCYIKKASIGVSFLGFVVFLVSSGAVSYSFMNLYQQLKTKWMSTTSDGEKKADGGEREESDSTPTAPKKYRFGYSYANIFPSVEFDD</sequence>
<name>A0A1E3P0P0_WICAA</name>
<feature type="region of interest" description="Disordered" evidence="1">
    <location>
        <begin position="266"/>
        <end position="288"/>
    </location>
</feature>
<dbReference type="RefSeq" id="XP_019038208.1">
    <property type="nucleotide sequence ID" value="XM_019184164.1"/>
</dbReference>
<dbReference type="AlphaFoldDB" id="A0A1E3P0P0"/>
<protein>
    <submittedName>
        <fullName evidence="4">Uncharacterized protein</fullName>
    </submittedName>
</protein>
<organism evidence="4 5">
    <name type="scientific">Wickerhamomyces anomalus (strain ATCC 58044 / CBS 1984 / NCYC 433 / NRRL Y-366-8)</name>
    <name type="common">Yeast</name>
    <name type="synonym">Hansenula anomala</name>
    <dbReference type="NCBI Taxonomy" id="683960"/>
    <lineage>
        <taxon>Eukaryota</taxon>
        <taxon>Fungi</taxon>
        <taxon>Dikarya</taxon>
        <taxon>Ascomycota</taxon>
        <taxon>Saccharomycotina</taxon>
        <taxon>Saccharomycetes</taxon>
        <taxon>Phaffomycetales</taxon>
        <taxon>Wickerhamomycetaceae</taxon>
        <taxon>Wickerhamomyces</taxon>
    </lineage>
</organism>
<feature type="chain" id="PRO_5009133617" evidence="3">
    <location>
        <begin position="25"/>
        <end position="308"/>
    </location>
</feature>
<dbReference type="OrthoDB" id="3981277at2759"/>
<dbReference type="EMBL" id="KV454211">
    <property type="protein sequence ID" value="ODQ59001.1"/>
    <property type="molecule type" value="Genomic_DNA"/>
</dbReference>
<evidence type="ECO:0000313" key="5">
    <source>
        <dbReference type="Proteomes" id="UP000094112"/>
    </source>
</evidence>
<feature type="transmembrane region" description="Helical" evidence="2">
    <location>
        <begin position="230"/>
        <end position="252"/>
    </location>
</feature>